<dbReference type="Pfam" id="PF04402">
    <property type="entry name" value="SIMPL"/>
    <property type="match status" value="1"/>
</dbReference>
<dbReference type="Gene3D" id="3.30.70.2970">
    <property type="entry name" value="Protein of unknown function (DUF541), domain 2"/>
    <property type="match status" value="1"/>
</dbReference>
<dbReference type="AlphaFoldDB" id="A0A1G9BCN3"/>
<dbReference type="Gene3D" id="3.30.110.170">
    <property type="entry name" value="Protein of unknown function (DUF541), domain 1"/>
    <property type="match status" value="1"/>
</dbReference>
<accession>A0A1G9BCN3</accession>
<evidence type="ECO:0000256" key="1">
    <source>
        <dbReference type="SAM" id="SignalP"/>
    </source>
</evidence>
<gene>
    <name evidence="2" type="ORF">SAMN04488026_103918</name>
</gene>
<name>A0A1G9BCN3_9RHOB</name>
<dbReference type="InterPro" id="IPR007497">
    <property type="entry name" value="SIMPL/DUF541"/>
</dbReference>
<organism evidence="2 3">
    <name type="scientific">Aliiruegeria lutimaris</name>
    <dbReference type="NCBI Taxonomy" id="571298"/>
    <lineage>
        <taxon>Bacteria</taxon>
        <taxon>Pseudomonadati</taxon>
        <taxon>Pseudomonadota</taxon>
        <taxon>Alphaproteobacteria</taxon>
        <taxon>Rhodobacterales</taxon>
        <taxon>Roseobacteraceae</taxon>
        <taxon>Aliiruegeria</taxon>
    </lineage>
</organism>
<keyword evidence="3" id="KW-1185">Reference proteome</keyword>
<feature type="signal peptide" evidence="1">
    <location>
        <begin position="1"/>
        <end position="22"/>
    </location>
</feature>
<keyword evidence="1" id="KW-0732">Signal</keyword>
<dbReference type="Proteomes" id="UP000199382">
    <property type="component" value="Unassembled WGS sequence"/>
</dbReference>
<feature type="chain" id="PRO_5011621017" description="SIMPL domain-containing protein" evidence="1">
    <location>
        <begin position="23"/>
        <end position="233"/>
    </location>
</feature>
<dbReference type="RefSeq" id="WP_093159106.1">
    <property type="nucleotide sequence ID" value="NZ_FNEK01000039.1"/>
</dbReference>
<dbReference type="InterPro" id="IPR052022">
    <property type="entry name" value="26kDa_periplasmic_antigen"/>
</dbReference>
<dbReference type="OrthoDB" id="9813144at2"/>
<dbReference type="GO" id="GO:0006974">
    <property type="term" value="P:DNA damage response"/>
    <property type="evidence" value="ECO:0007669"/>
    <property type="project" value="TreeGrafter"/>
</dbReference>
<proteinExistence type="predicted"/>
<evidence type="ECO:0008006" key="4">
    <source>
        <dbReference type="Google" id="ProtNLM"/>
    </source>
</evidence>
<reference evidence="2 3" key="1">
    <citation type="submission" date="2016-10" db="EMBL/GenBank/DDBJ databases">
        <authorList>
            <person name="de Groot N.N."/>
        </authorList>
    </citation>
    <scope>NUCLEOTIDE SEQUENCE [LARGE SCALE GENOMIC DNA]</scope>
    <source>
        <strain evidence="2 3">DSM 25294</strain>
    </source>
</reference>
<evidence type="ECO:0000313" key="3">
    <source>
        <dbReference type="Proteomes" id="UP000199382"/>
    </source>
</evidence>
<protein>
    <recommendedName>
        <fullName evidence="4">SIMPL domain-containing protein</fullName>
    </recommendedName>
</protein>
<dbReference type="PANTHER" id="PTHR34387">
    <property type="entry name" value="SLR1258 PROTEIN"/>
    <property type="match status" value="1"/>
</dbReference>
<dbReference type="EMBL" id="FNEK01000039">
    <property type="protein sequence ID" value="SDK37247.1"/>
    <property type="molecule type" value="Genomic_DNA"/>
</dbReference>
<dbReference type="STRING" id="571298.SAMN04488026_103918"/>
<sequence length="233" mass="24463">MRMFKVLCVAAATILPLSPLMAETGAPGKLVVTGEGSVAAVPDMALITLGAVAEDAEAAVALREMSERIAAIHQRLEEAGIAPRDIQTGQLSLVPRRAQAKENGGQGEIEAFIAASDVTIRLRDLDTLGQLLDMAVSDGANTLRGLNFDLKEPQPVEDEARRAAVADARRKAELLAEAAGIGLGPILSIEENGMGGVRPMRATMASAMREVMPVAAGEMDVQATVTITWALEQ</sequence>
<evidence type="ECO:0000313" key="2">
    <source>
        <dbReference type="EMBL" id="SDK37247.1"/>
    </source>
</evidence>
<dbReference type="PANTHER" id="PTHR34387:SF1">
    <property type="entry name" value="PERIPLASMIC IMMUNOGENIC PROTEIN"/>
    <property type="match status" value="1"/>
</dbReference>